<evidence type="ECO:0000259" key="5">
    <source>
        <dbReference type="PROSITE" id="PS50987"/>
    </source>
</evidence>
<keyword evidence="1" id="KW-0805">Transcription regulation</keyword>
<evidence type="ECO:0000313" key="6">
    <source>
        <dbReference type="EMBL" id="GCD19896.1"/>
    </source>
</evidence>
<dbReference type="SUPFAM" id="SSF46785">
    <property type="entry name" value="Winged helix' DNA-binding domain"/>
    <property type="match status" value="1"/>
</dbReference>
<evidence type="ECO:0000256" key="4">
    <source>
        <dbReference type="SAM" id="MobiDB-lite"/>
    </source>
</evidence>
<gene>
    <name evidence="6" type="ORF">CTKZ_14580</name>
</gene>
<feature type="domain" description="HTH arsR-type" evidence="5">
    <location>
        <begin position="1"/>
        <end position="90"/>
    </location>
</feature>
<comment type="caution">
    <text evidence="6">The sequence shown here is derived from an EMBL/GenBank/DDBJ whole genome shotgun (WGS) entry which is preliminary data.</text>
</comment>
<protein>
    <submittedName>
        <fullName evidence="6">Transcriptional regulator</fullName>
    </submittedName>
</protein>
<dbReference type="Pfam" id="PF12840">
    <property type="entry name" value="HTH_20"/>
    <property type="match status" value="1"/>
</dbReference>
<evidence type="ECO:0000256" key="3">
    <source>
        <dbReference type="ARBA" id="ARBA00023163"/>
    </source>
</evidence>
<dbReference type="PROSITE" id="PS50987">
    <property type="entry name" value="HTH_ARSR_2"/>
    <property type="match status" value="1"/>
</dbReference>
<dbReference type="InterPro" id="IPR036388">
    <property type="entry name" value="WH-like_DNA-bd_sf"/>
</dbReference>
<keyword evidence="2" id="KW-0238">DNA-binding</keyword>
<evidence type="ECO:0000256" key="2">
    <source>
        <dbReference type="ARBA" id="ARBA00023125"/>
    </source>
</evidence>
<dbReference type="PRINTS" id="PR00778">
    <property type="entry name" value="HTHARSR"/>
</dbReference>
<dbReference type="EMBL" id="BHYL01000101">
    <property type="protein sequence ID" value="GCD19896.1"/>
    <property type="molecule type" value="Genomic_DNA"/>
</dbReference>
<proteinExistence type="predicted"/>
<evidence type="ECO:0000313" key="7">
    <source>
        <dbReference type="Proteomes" id="UP000288246"/>
    </source>
</evidence>
<dbReference type="PANTHER" id="PTHR33154:SF33">
    <property type="entry name" value="TRANSCRIPTIONAL REPRESSOR SDPR"/>
    <property type="match status" value="1"/>
</dbReference>
<name>A0A401UYY5_9CELL</name>
<dbReference type="AlphaFoldDB" id="A0A401UYY5"/>
<sequence>MDVMDALGDPVRRRLVELLADGGRSAGDLADAVGAEFGISQPATSRHLRVLREAGVVESRPQGPVRLYSVRPEPLADVERWARDVRRYWEPRLDALATEVARGTRARRLASDDAPGTNDQGRNP</sequence>
<dbReference type="Gene3D" id="1.10.10.10">
    <property type="entry name" value="Winged helix-like DNA-binding domain superfamily/Winged helix DNA-binding domain"/>
    <property type="match status" value="1"/>
</dbReference>
<dbReference type="InterPro" id="IPR001845">
    <property type="entry name" value="HTH_ArsR_DNA-bd_dom"/>
</dbReference>
<dbReference type="GO" id="GO:0003700">
    <property type="term" value="F:DNA-binding transcription factor activity"/>
    <property type="evidence" value="ECO:0007669"/>
    <property type="project" value="InterPro"/>
</dbReference>
<keyword evidence="7" id="KW-1185">Reference proteome</keyword>
<accession>A0A401UYY5</accession>
<dbReference type="Proteomes" id="UP000288246">
    <property type="component" value="Unassembled WGS sequence"/>
</dbReference>
<dbReference type="InterPro" id="IPR011991">
    <property type="entry name" value="ArsR-like_HTH"/>
</dbReference>
<feature type="region of interest" description="Disordered" evidence="4">
    <location>
        <begin position="104"/>
        <end position="124"/>
    </location>
</feature>
<organism evidence="6 7">
    <name type="scientific">Cellulomonas algicola</name>
    <dbReference type="NCBI Taxonomy" id="2071633"/>
    <lineage>
        <taxon>Bacteria</taxon>
        <taxon>Bacillati</taxon>
        <taxon>Actinomycetota</taxon>
        <taxon>Actinomycetes</taxon>
        <taxon>Micrococcales</taxon>
        <taxon>Cellulomonadaceae</taxon>
        <taxon>Cellulomonas</taxon>
    </lineage>
</organism>
<dbReference type="CDD" id="cd00090">
    <property type="entry name" value="HTH_ARSR"/>
    <property type="match status" value="1"/>
</dbReference>
<keyword evidence="3" id="KW-0804">Transcription</keyword>
<dbReference type="InterPro" id="IPR051081">
    <property type="entry name" value="HTH_MetalResp_TranReg"/>
</dbReference>
<dbReference type="InterPro" id="IPR036390">
    <property type="entry name" value="WH_DNA-bd_sf"/>
</dbReference>
<dbReference type="SMART" id="SM00418">
    <property type="entry name" value="HTH_ARSR"/>
    <property type="match status" value="1"/>
</dbReference>
<dbReference type="GO" id="GO:0003677">
    <property type="term" value="F:DNA binding"/>
    <property type="evidence" value="ECO:0007669"/>
    <property type="project" value="UniProtKB-KW"/>
</dbReference>
<dbReference type="NCBIfam" id="NF033788">
    <property type="entry name" value="HTH_metalloreg"/>
    <property type="match status" value="1"/>
</dbReference>
<evidence type="ECO:0000256" key="1">
    <source>
        <dbReference type="ARBA" id="ARBA00023015"/>
    </source>
</evidence>
<reference evidence="6 7" key="1">
    <citation type="submission" date="2018-11" db="EMBL/GenBank/DDBJ databases">
        <title>Draft genome sequence of Cellulomonas takizawaensis strain TKZ-21.</title>
        <authorList>
            <person name="Yamamura H."/>
            <person name="Hayashi T."/>
            <person name="Hamada M."/>
            <person name="Serisawa Y."/>
            <person name="Matsuyama K."/>
            <person name="Nakagawa Y."/>
            <person name="Otoguro M."/>
            <person name="Yanagida F."/>
            <person name="Hayakawa M."/>
        </authorList>
    </citation>
    <scope>NUCLEOTIDE SEQUENCE [LARGE SCALE GENOMIC DNA]</scope>
    <source>
        <strain evidence="6 7">TKZ-21</strain>
    </source>
</reference>
<dbReference type="PANTHER" id="PTHR33154">
    <property type="entry name" value="TRANSCRIPTIONAL REGULATOR, ARSR FAMILY"/>
    <property type="match status" value="1"/>
</dbReference>